<dbReference type="Proteomes" id="UP000486297">
    <property type="component" value="Unassembled WGS sequence"/>
</dbReference>
<dbReference type="InterPro" id="IPR029035">
    <property type="entry name" value="DHS-like_NAD/FAD-binding_dom"/>
</dbReference>
<dbReference type="AlphaFoldDB" id="A0A7X2GX20"/>
<sequence length="293" mass="33615">MNQDYQTQLKQAVEKIREAEVIIIGGASGLSTANGHDFYNHSDYFKKHFTEFEQKFSVTGCFQALYHRYPNRQSRWAYLSKHATAMFDEPAGQTYLDLRKLVGDKPHFVITTNQDMQFSKVFDEDKIAYPQGDAHWLQCSKPCHDAVYPAEEAVRKMAASIEDCAVNPATIPTCPNCGADLEPWIRSYEFLEGTFWAEKLAIYQDFVVKNHNKKILFIEMGVGRMTPNIIKYPFSKMANLWLNAFLIRINQKEDFFPAMKEGKAVIFDHDIAATLHDLVALKNQQEQNHESAA</sequence>
<accession>A0A7X2GX20</accession>
<evidence type="ECO:0000313" key="1">
    <source>
        <dbReference type="EMBL" id="MRN37571.1"/>
    </source>
</evidence>
<proteinExistence type="predicted"/>
<name>A0A7X2GX20_9NEIS</name>
<evidence type="ECO:0000313" key="2">
    <source>
        <dbReference type="Proteomes" id="UP000486297"/>
    </source>
</evidence>
<dbReference type="RefSeq" id="WP_095503714.1">
    <property type="nucleotide sequence ID" value="NZ_WJXO01000001.1"/>
</dbReference>
<protein>
    <submittedName>
        <fullName evidence="1">NAD-dependent protein deacetylase</fullName>
    </submittedName>
</protein>
<reference evidence="1" key="1">
    <citation type="journal article" name="Emerg. Infect. Dis.">
        <title>Two cases of a newly characterized neisseria species.</title>
        <authorList>
            <person name="Mustapha M."/>
            <person name="Lemos A.P.S."/>
            <person name="Harrison L.H."/>
            <person name="Vantyne D."/>
            <person name="Sacchi C.T."/>
        </authorList>
    </citation>
    <scope>NUCLEOTIDE SEQUENCE</scope>
    <source>
        <strain evidence="1">N.95.16</strain>
    </source>
</reference>
<organism evidence="1 2">
    <name type="scientific">Neisseria brasiliensis</name>
    <dbReference type="NCBI Taxonomy" id="2666100"/>
    <lineage>
        <taxon>Bacteria</taxon>
        <taxon>Pseudomonadati</taxon>
        <taxon>Pseudomonadota</taxon>
        <taxon>Betaproteobacteria</taxon>
        <taxon>Neisseriales</taxon>
        <taxon>Neisseriaceae</taxon>
        <taxon>Neisseria</taxon>
    </lineage>
</organism>
<dbReference type="Gene3D" id="3.40.50.1220">
    <property type="entry name" value="TPP-binding domain"/>
    <property type="match status" value="1"/>
</dbReference>
<dbReference type="EMBL" id="WJXO01000001">
    <property type="protein sequence ID" value="MRN37571.1"/>
    <property type="molecule type" value="Genomic_DNA"/>
</dbReference>
<keyword evidence="2" id="KW-1185">Reference proteome</keyword>
<gene>
    <name evidence="1" type="ORF">GJU80_03470</name>
</gene>
<comment type="caution">
    <text evidence="1">The sequence shown here is derived from an EMBL/GenBank/DDBJ whole genome shotgun (WGS) entry which is preliminary data.</text>
</comment>
<dbReference type="SUPFAM" id="SSF52467">
    <property type="entry name" value="DHS-like NAD/FAD-binding domain"/>
    <property type="match status" value="1"/>
</dbReference>